<comment type="caution">
    <text evidence="2">The sequence shown here is derived from an EMBL/GenBank/DDBJ whole genome shotgun (WGS) entry which is preliminary data.</text>
</comment>
<evidence type="ECO:0000313" key="2">
    <source>
        <dbReference type="EMBL" id="GAB0172455.1"/>
    </source>
</evidence>
<dbReference type="Pfam" id="PF09527">
    <property type="entry name" value="ATPase_gene1"/>
    <property type="match status" value="1"/>
</dbReference>
<evidence type="ECO:0000256" key="1">
    <source>
        <dbReference type="SAM" id="Phobius"/>
    </source>
</evidence>
<organism evidence="2 3">
    <name type="scientific">Helicobacter trogontum</name>
    <dbReference type="NCBI Taxonomy" id="50960"/>
    <lineage>
        <taxon>Bacteria</taxon>
        <taxon>Pseudomonadati</taxon>
        <taxon>Campylobacterota</taxon>
        <taxon>Epsilonproteobacteria</taxon>
        <taxon>Campylobacterales</taxon>
        <taxon>Helicobacteraceae</taxon>
        <taxon>Helicobacter</taxon>
    </lineage>
</organism>
<keyword evidence="1" id="KW-1133">Transmembrane helix</keyword>
<accession>A0ABQ0D291</accession>
<name>A0ABQ0D291_9HELI</name>
<feature type="transmembrane region" description="Helical" evidence="1">
    <location>
        <begin position="115"/>
        <end position="135"/>
    </location>
</feature>
<keyword evidence="3" id="KW-1185">Reference proteome</keyword>
<feature type="transmembrane region" description="Helical" evidence="1">
    <location>
        <begin position="141"/>
        <end position="161"/>
    </location>
</feature>
<gene>
    <name evidence="2" type="ORF">NHP164001_04680</name>
</gene>
<keyword evidence="1" id="KW-0812">Transmembrane</keyword>
<dbReference type="InterPro" id="IPR032820">
    <property type="entry name" value="ATPase_put"/>
</dbReference>
<dbReference type="RefSeq" id="WP_278871015.1">
    <property type="nucleotide sequence ID" value="NZ_BAAFHN010000006.1"/>
</dbReference>
<sequence length="196" mass="22256">MQKENLENNYDTDRLDTHAIQVDKNVAFTSASKSSVVSQTSGNSTCKEDVNTTDVKTLDICKDYAISEVNNVDKPSSINNETCKINSSENNKETMQDQDLKEGKIQTLTRSASDLSLGISMIVAVLLGFGVGYLLYKWLGYYWLIWVGLGYGVAAAILNVVKAYRRLYRDLDSLRHEEKYKYMQDKILEEREKEAR</sequence>
<dbReference type="EMBL" id="BAAFHN010000006">
    <property type="protein sequence ID" value="GAB0172455.1"/>
    <property type="molecule type" value="Genomic_DNA"/>
</dbReference>
<evidence type="ECO:0000313" key="3">
    <source>
        <dbReference type="Proteomes" id="UP001562457"/>
    </source>
</evidence>
<reference evidence="2 3" key="1">
    <citation type="submission" date="2024-06" db="EMBL/GenBank/DDBJ databases">
        <title>Draft genome sequence of Helicobacter trogontum NHP16-4001.</title>
        <authorList>
            <person name="Rimbara E."/>
            <person name="Suzuki M."/>
        </authorList>
    </citation>
    <scope>NUCLEOTIDE SEQUENCE [LARGE SCALE GENOMIC DNA]</scope>
    <source>
        <strain evidence="2 3">NHP16-4001</strain>
    </source>
</reference>
<keyword evidence="1" id="KW-0472">Membrane</keyword>
<proteinExistence type="predicted"/>
<evidence type="ECO:0008006" key="4">
    <source>
        <dbReference type="Google" id="ProtNLM"/>
    </source>
</evidence>
<dbReference type="Proteomes" id="UP001562457">
    <property type="component" value="Unassembled WGS sequence"/>
</dbReference>
<protein>
    <recommendedName>
        <fullName evidence="4">AtpZ/AtpI family protein</fullName>
    </recommendedName>
</protein>